<dbReference type="EMBL" id="FOCI01000004">
    <property type="protein sequence ID" value="SEM77374.1"/>
    <property type="molecule type" value="Genomic_DNA"/>
</dbReference>
<dbReference type="GO" id="GO:0005524">
    <property type="term" value="F:ATP binding"/>
    <property type="evidence" value="ECO:0007669"/>
    <property type="project" value="InterPro"/>
</dbReference>
<dbReference type="InterPro" id="IPR047641">
    <property type="entry name" value="ABC_transpr_MalK/UgpC-like"/>
</dbReference>
<dbReference type="STRING" id="245187.SAMN04488003_104148"/>
<accession>A0A1H8B5F5</accession>
<evidence type="ECO:0000256" key="2">
    <source>
        <dbReference type="ARBA" id="ARBA00022967"/>
    </source>
</evidence>
<dbReference type="InterPro" id="IPR027417">
    <property type="entry name" value="P-loop_NTPase"/>
</dbReference>
<dbReference type="InterPro" id="IPR003439">
    <property type="entry name" value="ABC_transporter-like_ATP-bd"/>
</dbReference>
<dbReference type="GO" id="GO:0055052">
    <property type="term" value="C:ATP-binding cassette (ABC) transporter complex, substrate-binding subunit-containing"/>
    <property type="evidence" value="ECO:0007669"/>
    <property type="project" value="TreeGrafter"/>
</dbReference>
<proteinExistence type="predicted"/>
<dbReference type="GO" id="GO:0016887">
    <property type="term" value="F:ATP hydrolysis activity"/>
    <property type="evidence" value="ECO:0007669"/>
    <property type="project" value="InterPro"/>
</dbReference>
<dbReference type="PANTHER" id="PTHR43875">
    <property type="entry name" value="MALTODEXTRIN IMPORT ATP-BINDING PROTEIN MSMX"/>
    <property type="match status" value="1"/>
</dbReference>
<evidence type="ECO:0000313" key="5">
    <source>
        <dbReference type="EMBL" id="SEM77374.1"/>
    </source>
</evidence>
<keyword evidence="2" id="KW-1278">Translocase</keyword>
<reference evidence="5 6" key="1">
    <citation type="submission" date="2016-10" db="EMBL/GenBank/DDBJ databases">
        <authorList>
            <person name="de Groot N.N."/>
        </authorList>
    </citation>
    <scope>NUCLEOTIDE SEQUENCE [LARGE SCALE GENOMIC DNA]</scope>
    <source>
        <strain evidence="5 6">DSM 16213</strain>
    </source>
</reference>
<dbReference type="PANTHER" id="PTHR43875:SF15">
    <property type="entry name" value="TREHALOSE IMPORT ATP-BINDING PROTEIN SUGC"/>
    <property type="match status" value="1"/>
</dbReference>
<keyword evidence="6" id="KW-1185">Reference proteome</keyword>
<dbReference type="Gene3D" id="3.40.50.300">
    <property type="entry name" value="P-loop containing nucleotide triphosphate hydrolases"/>
    <property type="match status" value="1"/>
</dbReference>
<evidence type="ECO:0000313" key="6">
    <source>
        <dbReference type="Proteomes" id="UP000199585"/>
    </source>
</evidence>
<dbReference type="Pfam" id="PF00005">
    <property type="entry name" value="ABC_tran"/>
    <property type="match status" value="1"/>
</dbReference>
<sequence>MPCSDAVASGPGNRHEDPKITLDSLDRLDKTFGQAAAVQDVSLTVPDGALLVLLDPSGCGKTTTLRMLAGRDHPTHGAIRFGDTVVADAAGGRFVDPGQRNAVLVFQSDALWPHMTVAGNLDRPLRVSGLLRHDRRTRVTKALTMPGVAPLSAR</sequence>
<gene>
    <name evidence="5" type="ORF">SAMN04488003_104148</name>
</gene>
<name>A0A1H8B5F5_9RHOB</name>
<dbReference type="SUPFAM" id="SSF52540">
    <property type="entry name" value="P-loop containing nucleoside triphosphate hydrolases"/>
    <property type="match status" value="1"/>
</dbReference>
<evidence type="ECO:0000259" key="4">
    <source>
        <dbReference type="Pfam" id="PF00005"/>
    </source>
</evidence>
<dbReference type="AlphaFoldDB" id="A0A1H8B5F5"/>
<feature type="domain" description="ABC transporter" evidence="4">
    <location>
        <begin position="39"/>
        <end position="144"/>
    </location>
</feature>
<keyword evidence="3" id="KW-0472">Membrane</keyword>
<organism evidence="5 6">
    <name type="scientific">Loktanella fryxellensis</name>
    <dbReference type="NCBI Taxonomy" id="245187"/>
    <lineage>
        <taxon>Bacteria</taxon>
        <taxon>Pseudomonadati</taxon>
        <taxon>Pseudomonadota</taxon>
        <taxon>Alphaproteobacteria</taxon>
        <taxon>Rhodobacterales</taxon>
        <taxon>Roseobacteraceae</taxon>
        <taxon>Loktanella</taxon>
    </lineage>
</organism>
<dbReference type="Proteomes" id="UP000199585">
    <property type="component" value="Unassembled WGS sequence"/>
</dbReference>
<evidence type="ECO:0000256" key="3">
    <source>
        <dbReference type="ARBA" id="ARBA00023136"/>
    </source>
</evidence>
<protein>
    <submittedName>
        <fullName evidence="5">ABC transporter</fullName>
    </submittedName>
</protein>
<evidence type="ECO:0000256" key="1">
    <source>
        <dbReference type="ARBA" id="ARBA00022475"/>
    </source>
</evidence>
<keyword evidence="1" id="KW-1003">Cell membrane</keyword>